<dbReference type="NCBIfam" id="TIGR02595">
    <property type="entry name" value="PEP_CTERM"/>
    <property type="match status" value="1"/>
</dbReference>
<accession>A0A518ATF7</accession>
<evidence type="ECO:0000259" key="2">
    <source>
        <dbReference type="Pfam" id="PF07589"/>
    </source>
</evidence>
<feature type="signal peptide" evidence="1">
    <location>
        <begin position="1"/>
        <end position="23"/>
    </location>
</feature>
<sequence length="195" mass="21516" precursor="true">MKRTLSFACFAIASLMMGSATFAAPSMVGDYVDLYHFPQYTGVENYSTTVEVVDPGVEYITDLSLYTLDLSETTIQLTSLSDWYSPYFNTGNDPSKLIIRDIDIPGYSDLSIGSIAVDFSRDITPEDDAPMDWPEFSADNISFSGHEVTISYGGYSFPEDSYVTIDLTFVPEPGTVTLLLAGCLGAAGFWRYRRS</sequence>
<feature type="domain" description="Ice-binding protein C-terminal" evidence="2">
    <location>
        <begin position="170"/>
        <end position="194"/>
    </location>
</feature>
<gene>
    <name evidence="3" type="ORF">Pan181_42200</name>
</gene>
<organism evidence="3 4">
    <name type="scientific">Aeoliella mucimassa</name>
    <dbReference type="NCBI Taxonomy" id="2527972"/>
    <lineage>
        <taxon>Bacteria</taxon>
        <taxon>Pseudomonadati</taxon>
        <taxon>Planctomycetota</taxon>
        <taxon>Planctomycetia</taxon>
        <taxon>Pirellulales</taxon>
        <taxon>Lacipirellulaceae</taxon>
        <taxon>Aeoliella</taxon>
    </lineage>
</organism>
<proteinExistence type="predicted"/>
<evidence type="ECO:0000313" key="4">
    <source>
        <dbReference type="Proteomes" id="UP000315750"/>
    </source>
</evidence>
<dbReference type="Pfam" id="PF07589">
    <property type="entry name" value="PEP-CTERM"/>
    <property type="match status" value="1"/>
</dbReference>
<reference evidence="3 4" key="1">
    <citation type="submission" date="2019-02" db="EMBL/GenBank/DDBJ databases">
        <title>Deep-cultivation of Planctomycetes and their phenomic and genomic characterization uncovers novel biology.</title>
        <authorList>
            <person name="Wiegand S."/>
            <person name="Jogler M."/>
            <person name="Boedeker C."/>
            <person name="Pinto D."/>
            <person name="Vollmers J."/>
            <person name="Rivas-Marin E."/>
            <person name="Kohn T."/>
            <person name="Peeters S.H."/>
            <person name="Heuer A."/>
            <person name="Rast P."/>
            <person name="Oberbeckmann S."/>
            <person name="Bunk B."/>
            <person name="Jeske O."/>
            <person name="Meyerdierks A."/>
            <person name="Storesund J.E."/>
            <person name="Kallscheuer N."/>
            <person name="Luecker S."/>
            <person name="Lage O.M."/>
            <person name="Pohl T."/>
            <person name="Merkel B.J."/>
            <person name="Hornburger P."/>
            <person name="Mueller R.-W."/>
            <person name="Bruemmer F."/>
            <person name="Labrenz M."/>
            <person name="Spormann A.M."/>
            <person name="Op den Camp H."/>
            <person name="Overmann J."/>
            <person name="Amann R."/>
            <person name="Jetten M.S.M."/>
            <person name="Mascher T."/>
            <person name="Medema M.H."/>
            <person name="Devos D.P."/>
            <person name="Kaster A.-K."/>
            <person name="Ovreas L."/>
            <person name="Rohde M."/>
            <person name="Galperin M.Y."/>
            <person name="Jogler C."/>
        </authorList>
    </citation>
    <scope>NUCLEOTIDE SEQUENCE [LARGE SCALE GENOMIC DNA]</scope>
    <source>
        <strain evidence="3 4">Pan181</strain>
    </source>
</reference>
<dbReference type="Proteomes" id="UP000315750">
    <property type="component" value="Chromosome"/>
</dbReference>
<dbReference type="EMBL" id="CP036278">
    <property type="protein sequence ID" value="QDU57995.1"/>
    <property type="molecule type" value="Genomic_DNA"/>
</dbReference>
<dbReference type="AlphaFoldDB" id="A0A518ATF7"/>
<feature type="chain" id="PRO_5021804422" description="Ice-binding protein C-terminal domain-containing protein" evidence="1">
    <location>
        <begin position="24"/>
        <end position="195"/>
    </location>
</feature>
<protein>
    <recommendedName>
        <fullName evidence="2">Ice-binding protein C-terminal domain-containing protein</fullName>
    </recommendedName>
</protein>
<keyword evidence="4" id="KW-1185">Reference proteome</keyword>
<evidence type="ECO:0000313" key="3">
    <source>
        <dbReference type="EMBL" id="QDU57995.1"/>
    </source>
</evidence>
<keyword evidence="1" id="KW-0732">Signal</keyword>
<dbReference type="InterPro" id="IPR013424">
    <property type="entry name" value="Ice-binding_C"/>
</dbReference>
<name>A0A518ATF7_9BACT</name>
<dbReference type="KEGG" id="amuc:Pan181_42200"/>
<evidence type="ECO:0000256" key="1">
    <source>
        <dbReference type="SAM" id="SignalP"/>
    </source>
</evidence>